<proteinExistence type="predicted"/>
<feature type="transmembrane region" description="Helical" evidence="2">
    <location>
        <begin position="59"/>
        <end position="79"/>
    </location>
</feature>
<evidence type="ECO:0000256" key="2">
    <source>
        <dbReference type="SAM" id="Phobius"/>
    </source>
</evidence>
<dbReference type="AlphaFoldDB" id="A0A3N4IGW1"/>
<evidence type="ECO:0000256" key="1">
    <source>
        <dbReference type="SAM" id="MobiDB-lite"/>
    </source>
</evidence>
<feature type="compositionally biased region" description="Polar residues" evidence="1">
    <location>
        <begin position="35"/>
        <end position="45"/>
    </location>
</feature>
<keyword evidence="5" id="KW-1185">Reference proteome</keyword>
<protein>
    <submittedName>
        <fullName evidence="4">Uncharacterized protein</fullName>
    </submittedName>
</protein>
<accession>A0A3N4IGW1</accession>
<feature type="region of interest" description="Disordered" evidence="1">
    <location>
        <begin position="35"/>
        <end position="54"/>
    </location>
</feature>
<keyword evidence="2" id="KW-0812">Transmembrane</keyword>
<organism evidence="4 5">
    <name type="scientific">Ascobolus immersus RN42</name>
    <dbReference type="NCBI Taxonomy" id="1160509"/>
    <lineage>
        <taxon>Eukaryota</taxon>
        <taxon>Fungi</taxon>
        <taxon>Dikarya</taxon>
        <taxon>Ascomycota</taxon>
        <taxon>Pezizomycotina</taxon>
        <taxon>Pezizomycetes</taxon>
        <taxon>Pezizales</taxon>
        <taxon>Ascobolaceae</taxon>
        <taxon>Ascobolus</taxon>
    </lineage>
</organism>
<dbReference type="Proteomes" id="UP000275078">
    <property type="component" value="Unassembled WGS sequence"/>
</dbReference>
<keyword evidence="2" id="KW-0472">Membrane</keyword>
<evidence type="ECO:0000313" key="5">
    <source>
        <dbReference type="Proteomes" id="UP000275078"/>
    </source>
</evidence>
<feature type="chain" id="PRO_5018075133" evidence="3">
    <location>
        <begin position="26"/>
        <end position="130"/>
    </location>
</feature>
<gene>
    <name evidence="4" type="ORF">BJ508DRAFT_304095</name>
</gene>
<feature type="signal peptide" evidence="3">
    <location>
        <begin position="1"/>
        <end position="25"/>
    </location>
</feature>
<sequence>MHLHIQILSLSAGLLGSLLLANALATNQSLLSRNQNSTASMAESSGQEDKNEGSQMPTAVIVILAVAAVMVPVSIWRLYKEVEGDARLGANIQGASQITLVELPADSNRAVLDDDEAWNSDTETVNEECP</sequence>
<evidence type="ECO:0000313" key="4">
    <source>
        <dbReference type="EMBL" id="RPA83918.1"/>
    </source>
</evidence>
<reference evidence="4 5" key="1">
    <citation type="journal article" date="2018" name="Nat. Ecol. Evol.">
        <title>Pezizomycetes genomes reveal the molecular basis of ectomycorrhizal truffle lifestyle.</title>
        <authorList>
            <person name="Murat C."/>
            <person name="Payen T."/>
            <person name="Noel B."/>
            <person name="Kuo A."/>
            <person name="Morin E."/>
            <person name="Chen J."/>
            <person name="Kohler A."/>
            <person name="Krizsan K."/>
            <person name="Balestrini R."/>
            <person name="Da Silva C."/>
            <person name="Montanini B."/>
            <person name="Hainaut M."/>
            <person name="Levati E."/>
            <person name="Barry K.W."/>
            <person name="Belfiori B."/>
            <person name="Cichocki N."/>
            <person name="Clum A."/>
            <person name="Dockter R.B."/>
            <person name="Fauchery L."/>
            <person name="Guy J."/>
            <person name="Iotti M."/>
            <person name="Le Tacon F."/>
            <person name="Lindquist E.A."/>
            <person name="Lipzen A."/>
            <person name="Malagnac F."/>
            <person name="Mello A."/>
            <person name="Molinier V."/>
            <person name="Miyauchi S."/>
            <person name="Poulain J."/>
            <person name="Riccioni C."/>
            <person name="Rubini A."/>
            <person name="Sitrit Y."/>
            <person name="Splivallo R."/>
            <person name="Traeger S."/>
            <person name="Wang M."/>
            <person name="Zifcakova L."/>
            <person name="Wipf D."/>
            <person name="Zambonelli A."/>
            <person name="Paolocci F."/>
            <person name="Nowrousian M."/>
            <person name="Ottonello S."/>
            <person name="Baldrian P."/>
            <person name="Spatafora J.W."/>
            <person name="Henrissat B."/>
            <person name="Nagy L.G."/>
            <person name="Aury J.M."/>
            <person name="Wincker P."/>
            <person name="Grigoriev I.V."/>
            <person name="Bonfante P."/>
            <person name="Martin F.M."/>
        </authorList>
    </citation>
    <scope>NUCLEOTIDE SEQUENCE [LARGE SCALE GENOMIC DNA]</scope>
    <source>
        <strain evidence="4 5">RN42</strain>
    </source>
</reference>
<name>A0A3N4IGW1_ASCIM</name>
<evidence type="ECO:0000256" key="3">
    <source>
        <dbReference type="SAM" id="SignalP"/>
    </source>
</evidence>
<dbReference type="EMBL" id="ML119661">
    <property type="protein sequence ID" value="RPA83918.1"/>
    <property type="molecule type" value="Genomic_DNA"/>
</dbReference>
<keyword evidence="3" id="KW-0732">Signal</keyword>
<keyword evidence="2" id="KW-1133">Transmembrane helix</keyword>